<evidence type="ECO:0000313" key="2">
    <source>
        <dbReference type="EMBL" id="KAK7268434.1"/>
    </source>
</evidence>
<comment type="caution">
    <text evidence="2">The sequence shown here is derived from an EMBL/GenBank/DDBJ whole genome shotgun (WGS) entry which is preliminary data.</text>
</comment>
<dbReference type="AlphaFoldDB" id="A0AAN9I845"/>
<keyword evidence="3" id="KW-1185">Reference proteome</keyword>
<proteinExistence type="predicted"/>
<organism evidence="2 3">
    <name type="scientific">Crotalaria pallida</name>
    <name type="common">Smooth rattlebox</name>
    <name type="synonym">Crotalaria striata</name>
    <dbReference type="NCBI Taxonomy" id="3830"/>
    <lineage>
        <taxon>Eukaryota</taxon>
        <taxon>Viridiplantae</taxon>
        <taxon>Streptophyta</taxon>
        <taxon>Embryophyta</taxon>
        <taxon>Tracheophyta</taxon>
        <taxon>Spermatophyta</taxon>
        <taxon>Magnoliopsida</taxon>
        <taxon>eudicotyledons</taxon>
        <taxon>Gunneridae</taxon>
        <taxon>Pentapetalae</taxon>
        <taxon>rosids</taxon>
        <taxon>fabids</taxon>
        <taxon>Fabales</taxon>
        <taxon>Fabaceae</taxon>
        <taxon>Papilionoideae</taxon>
        <taxon>50 kb inversion clade</taxon>
        <taxon>genistoids sensu lato</taxon>
        <taxon>core genistoids</taxon>
        <taxon>Crotalarieae</taxon>
        <taxon>Crotalaria</taxon>
    </lineage>
</organism>
<name>A0AAN9I845_CROPI</name>
<feature type="compositionally biased region" description="Polar residues" evidence="1">
    <location>
        <begin position="128"/>
        <end position="139"/>
    </location>
</feature>
<dbReference type="Proteomes" id="UP001372338">
    <property type="component" value="Unassembled WGS sequence"/>
</dbReference>
<reference evidence="2 3" key="1">
    <citation type="submission" date="2024-01" db="EMBL/GenBank/DDBJ databases">
        <title>The genomes of 5 underutilized Papilionoideae crops provide insights into root nodulation and disease resistanc.</title>
        <authorList>
            <person name="Yuan L."/>
        </authorList>
    </citation>
    <scope>NUCLEOTIDE SEQUENCE [LARGE SCALE GENOMIC DNA]</scope>
    <source>
        <strain evidence="2">ZHUSHIDOU_FW_LH</strain>
        <tissue evidence="2">Leaf</tissue>
    </source>
</reference>
<accession>A0AAN9I845</accession>
<evidence type="ECO:0000313" key="3">
    <source>
        <dbReference type="Proteomes" id="UP001372338"/>
    </source>
</evidence>
<protein>
    <submittedName>
        <fullName evidence="2">Uncharacterized protein</fullName>
    </submittedName>
</protein>
<gene>
    <name evidence="2" type="ORF">RIF29_21132</name>
</gene>
<dbReference type="EMBL" id="JAYWIO010000004">
    <property type="protein sequence ID" value="KAK7268434.1"/>
    <property type="molecule type" value="Genomic_DNA"/>
</dbReference>
<feature type="region of interest" description="Disordered" evidence="1">
    <location>
        <begin position="128"/>
        <end position="151"/>
    </location>
</feature>
<evidence type="ECO:0000256" key="1">
    <source>
        <dbReference type="SAM" id="MobiDB-lite"/>
    </source>
</evidence>
<sequence length="177" mass="19882">MWTAEQRREEGRVDVAKKGSVGRFGFGEGWWRIGRSEGTTSYMLEGRLLWADDKVGRRVKGRCEVGGEFPFKMIRDHTHPQLVESFAMNVPHFSAQFSNLQNQHRSRDFAPFPNLNSFSQGSTSTQGYTIPNSGFQYPTQDGVPYAPTAPPSPQGFAYSTTLIIQFIQANPAPQPHQ</sequence>